<name>A0ABS7HB02_9HYPH</name>
<dbReference type="Gene3D" id="3.40.30.10">
    <property type="entry name" value="Glutaredoxin"/>
    <property type="match status" value="1"/>
</dbReference>
<feature type="domain" description="GST C-terminal" evidence="2">
    <location>
        <begin position="86"/>
        <end position="212"/>
    </location>
</feature>
<dbReference type="InterPro" id="IPR010987">
    <property type="entry name" value="Glutathione-S-Trfase_C-like"/>
</dbReference>
<dbReference type="Pfam" id="PF02798">
    <property type="entry name" value="GST_N"/>
    <property type="match status" value="1"/>
</dbReference>
<dbReference type="Proteomes" id="UP000757604">
    <property type="component" value="Unassembled WGS sequence"/>
</dbReference>
<evidence type="ECO:0000259" key="2">
    <source>
        <dbReference type="PROSITE" id="PS50405"/>
    </source>
</evidence>
<dbReference type="InterPro" id="IPR036282">
    <property type="entry name" value="Glutathione-S-Trfase_C_sf"/>
</dbReference>
<dbReference type="EMBL" id="JAEUAO010000003">
    <property type="protein sequence ID" value="MBW9064449.1"/>
    <property type="molecule type" value="Genomic_DNA"/>
</dbReference>
<evidence type="ECO:0000259" key="1">
    <source>
        <dbReference type="PROSITE" id="PS50404"/>
    </source>
</evidence>
<evidence type="ECO:0000313" key="3">
    <source>
        <dbReference type="EMBL" id="MBW9064449.1"/>
    </source>
</evidence>
<keyword evidence="4" id="KW-1185">Reference proteome</keyword>
<dbReference type="SFLD" id="SFLDG00358">
    <property type="entry name" value="Main_(cytGST)"/>
    <property type="match status" value="1"/>
</dbReference>
<dbReference type="SFLD" id="SFLDS00019">
    <property type="entry name" value="Glutathione_Transferase_(cytos"/>
    <property type="match status" value="1"/>
</dbReference>
<proteinExistence type="predicted"/>
<dbReference type="Gene3D" id="1.20.1050.10">
    <property type="match status" value="1"/>
</dbReference>
<organism evidence="3 4">
    <name type="scientific">Rhizobium herbae</name>
    <dbReference type="NCBI Taxonomy" id="508661"/>
    <lineage>
        <taxon>Bacteria</taxon>
        <taxon>Pseudomonadati</taxon>
        <taxon>Pseudomonadota</taxon>
        <taxon>Alphaproteobacteria</taxon>
        <taxon>Hyphomicrobiales</taxon>
        <taxon>Rhizobiaceae</taxon>
        <taxon>Rhizobium/Agrobacterium group</taxon>
        <taxon>Rhizobium</taxon>
    </lineage>
</organism>
<reference evidence="3 4" key="1">
    <citation type="journal article" date="2021" name="MBio">
        <title>Poor Competitiveness of Bradyrhizobium in Pigeon Pea Root Colonization in Indian Soils.</title>
        <authorList>
            <person name="Chalasani D."/>
            <person name="Basu A."/>
            <person name="Pullabhotla S.V.S.R.N."/>
            <person name="Jorrin B."/>
            <person name="Neal A.L."/>
            <person name="Poole P.S."/>
            <person name="Podile A.R."/>
            <person name="Tkacz A."/>
        </authorList>
    </citation>
    <scope>NUCLEOTIDE SEQUENCE [LARGE SCALE GENOMIC DNA]</scope>
    <source>
        <strain evidence="3 4">HU44</strain>
    </source>
</reference>
<feature type="domain" description="GST N-terminal" evidence="1">
    <location>
        <begin position="1"/>
        <end position="81"/>
    </location>
</feature>
<dbReference type="InterPro" id="IPR036249">
    <property type="entry name" value="Thioredoxin-like_sf"/>
</dbReference>
<protein>
    <submittedName>
        <fullName evidence="3">Glutathione S-transferase family protein</fullName>
    </submittedName>
</protein>
<dbReference type="PANTHER" id="PTHR44051:SF2">
    <property type="entry name" value="HYPOTHETICAL GLUTATHIONE S-TRANSFERASE LIKE PROTEIN"/>
    <property type="match status" value="1"/>
</dbReference>
<sequence length="219" mass="23714">MKLYDYILSPSCYKVRLMAALTGVKLELRPVDFHPGAEHRGPELLALNPAGSIPILEDGDLLLTESSAILVYLAAQAAPEWLAGSKPEEAARVQQWLSFSGRLTASLGGARLHEMLLRPGDIGALQAQGIAALRELEAGLFEQAQRGKRFLAADRPTVADIACFPYVALAPDGGVSLDPYPTIRLWSRAVRALEGFIEMPGIHRLHELKPEPTVETGDA</sequence>
<dbReference type="PROSITE" id="PS50404">
    <property type="entry name" value="GST_NTER"/>
    <property type="match status" value="1"/>
</dbReference>
<dbReference type="InterPro" id="IPR040079">
    <property type="entry name" value="Glutathione_S-Trfase"/>
</dbReference>
<evidence type="ECO:0000313" key="4">
    <source>
        <dbReference type="Proteomes" id="UP000757604"/>
    </source>
</evidence>
<dbReference type="PROSITE" id="PS50405">
    <property type="entry name" value="GST_CTER"/>
    <property type="match status" value="1"/>
</dbReference>
<gene>
    <name evidence="3" type="ORF">JNB71_14065</name>
</gene>
<dbReference type="InterPro" id="IPR004045">
    <property type="entry name" value="Glutathione_S-Trfase_N"/>
</dbReference>
<dbReference type="SUPFAM" id="SSF52833">
    <property type="entry name" value="Thioredoxin-like"/>
    <property type="match status" value="1"/>
</dbReference>
<dbReference type="CDD" id="cd03056">
    <property type="entry name" value="GST_N_4"/>
    <property type="match status" value="1"/>
</dbReference>
<dbReference type="PANTHER" id="PTHR44051">
    <property type="entry name" value="GLUTATHIONE S-TRANSFERASE-RELATED"/>
    <property type="match status" value="1"/>
</dbReference>
<dbReference type="RefSeq" id="WP_220372435.1">
    <property type="nucleotide sequence ID" value="NZ_JAEUAO010000003.1"/>
</dbReference>
<accession>A0ABS7HB02</accession>
<dbReference type="SUPFAM" id="SSF47616">
    <property type="entry name" value="GST C-terminal domain-like"/>
    <property type="match status" value="1"/>
</dbReference>
<comment type="caution">
    <text evidence="3">The sequence shown here is derived from an EMBL/GenBank/DDBJ whole genome shotgun (WGS) entry which is preliminary data.</text>
</comment>